<comment type="catalytic activity">
    <reaction evidence="7 8 9">
        <text>alpha-D-glucose 6-phosphate = beta-D-fructose 6-phosphate</text>
        <dbReference type="Rhea" id="RHEA:11816"/>
        <dbReference type="ChEBI" id="CHEBI:57634"/>
        <dbReference type="ChEBI" id="CHEBI:58225"/>
        <dbReference type="EC" id="5.3.1.9"/>
    </reaction>
</comment>
<dbReference type="EMBL" id="BMDI01000001">
    <property type="protein sequence ID" value="GGI17988.1"/>
    <property type="molecule type" value="Genomic_DNA"/>
</dbReference>
<evidence type="ECO:0000256" key="4">
    <source>
        <dbReference type="ARBA" id="ARBA00022490"/>
    </source>
</evidence>
<keyword evidence="4 8" id="KW-0963">Cytoplasm</keyword>
<dbReference type="PROSITE" id="PS00174">
    <property type="entry name" value="P_GLUCOSE_ISOMERASE_2"/>
    <property type="match status" value="1"/>
</dbReference>
<dbReference type="GO" id="GO:0097367">
    <property type="term" value="F:carbohydrate derivative binding"/>
    <property type="evidence" value="ECO:0007669"/>
    <property type="project" value="InterPro"/>
</dbReference>
<dbReference type="CDD" id="cd05016">
    <property type="entry name" value="SIS_PGI_2"/>
    <property type="match status" value="1"/>
</dbReference>
<evidence type="ECO:0000313" key="11">
    <source>
        <dbReference type="Proteomes" id="UP000642180"/>
    </source>
</evidence>
<name>A0A8J3AXB9_9BURK</name>
<comment type="caution">
    <text evidence="10">The sequence shown here is derived from an EMBL/GenBank/DDBJ whole genome shotgun (WGS) entry which is preliminary data.</text>
</comment>
<dbReference type="GO" id="GO:0006096">
    <property type="term" value="P:glycolytic process"/>
    <property type="evidence" value="ECO:0007669"/>
    <property type="project" value="UniProtKB-UniRule"/>
</dbReference>
<keyword evidence="6 8" id="KW-0413">Isomerase</keyword>
<evidence type="ECO:0000256" key="7">
    <source>
        <dbReference type="ARBA" id="ARBA00029321"/>
    </source>
</evidence>
<dbReference type="FunFam" id="3.40.50.10490:FF:000018">
    <property type="entry name" value="Glucose-6-phosphate isomerase"/>
    <property type="match status" value="1"/>
</dbReference>
<evidence type="ECO:0000256" key="1">
    <source>
        <dbReference type="ARBA" id="ARBA00004926"/>
    </source>
</evidence>
<dbReference type="GO" id="GO:0051156">
    <property type="term" value="P:glucose 6-phosphate metabolic process"/>
    <property type="evidence" value="ECO:0007669"/>
    <property type="project" value="TreeGrafter"/>
</dbReference>
<dbReference type="HAMAP" id="MF_00473">
    <property type="entry name" value="G6P_isomerase"/>
    <property type="match status" value="1"/>
</dbReference>
<dbReference type="Pfam" id="PF00342">
    <property type="entry name" value="PGI"/>
    <property type="match status" value="1"/>
</dbReference>
<evidence type="ECO:0000256" key="6">
    <source>
        <dbReference type="ARBA" id="ARBA00023235"/>
    </source>
</evidence>
<reference evidence="11" key="1">
    <citation type="journal article" date="2019" name="Int. J. Syst. Evol. Microbiol.">
        <title>The Global Catalogue of Microorganisms (GCM) 10K type strain sequencing project: providing services to taxonomists for standard genome sequencing and annotation.</title>
        <authorList>
            <consortium name="The Broad Institute Genomics Platform"/>
            <consortium name="The Broad Institute Genome Sequencing Center for Infectious Disease"/>
            <person name="Wu L."/>
            <person name="Ma J."/>
        </authorList>
    </citation>
    <scope>NUCLEOTIDE SEQUENCE [LARGE SCALE GENOMIC DNA]</scope>
    <source>
        <strain evidence="11">CCM 2767</strain>
    </source>
</reference>
<dbReference type="InterPro" id="IPR046348">
    <property type="entry name" value="SIS_dom_sf"/>
</dbReference>
<evidence type="ECO:0000256" key="3">
    <source>
        <dbReference type="ARBA" id="ARBA00022432"/>
    </source>
</evidence>
<feature type="active site" evidence="8">
    <location>
        <position position="385"/>
    </location>
</feature>
<sequence>MPTFSLPASAPYKALQQHLSDAKQWQMRDLFKQDSDRFDKFSLEAAGLFIDFSKNIINENTLSLLCDLARDAQVESQREAMFAGDKINLTEKRAVLHTALRRPASDTVMVDGHNVVPDVHAVLDRMGAFAERVRNGTWRGYDDREITDIVNIGIGGSYLGPKMTCQALRPFVHSRLKLHFISNVDGHDLAALLPQINPATTLFIVASKTFTTSETMTNAQSARAWLLRSTTEAHLAKHFVAVSTQTDLVTRFGIAEENMFPFWDWVGGRYSVWSAIGLSLAIAIGIDNFKAFLAGAHAMDQHFRTAPLEKNLPALMGLVGIWNRNFLGSDSVSIAPYHQDLALFPGYLQQLEMESNGKRVHVDGNAVDFATCPVIWGDTGTNGQHAYFQLLHQGSDVIPVDFIAVLKPSHQLPLHQERLLANCFAQSEAFMRGKSADEVRKEMQAQGVSDNDIELLIPHRTFPGNRPSTTILLDELTPAALGALIALYEHKVFVQGVVWGLNSFDQWGVELGKVLAKTIEGELTGATVSAQHDGSTNGLIARARTAAGKSAA</sequence>
<dbReference type="InterPro" id="IPR035476">
    <property type="entry name" value="SIS_PGI_1"/>
</dbReference>
<dbReference type="SUPFAM" id="SSF53697">
    <property type="entry name" value="SIS domain"/>
    <property type="match status" value="1"/>
</dbReference>
<feature type="active site" description="Proton donor" evidence="8">
    <location>
        <position position="354"/>
    </location>
</feature>
<keyword evidence="3 8" id="KW-0312">Gluconeogenesis</keyword>
<dbReference type="NCBIfam" id="NF001211">
    <property type="entry name" value="PRK00179.1"/>
    <property type="match status" value="1"/>
</dbReference>
<dbReference type="PANTHER" id="PTHR11469">
    <property type="entry name" value="GLUCOSE-6-PHOSPHATE ISOMERASE"/>
    <property type="match status" value="1"/>
</dbReference>
<dbReference type="PROSITE" id="PS00765">
    <property type="entry name" value="P_GLUCOSE_ISOMERASE_1"/>
    <property type="match status" value="1"/>
</dbReference>
<comment type="similarity">
    <text evidence="2 8 9">Belongs to the GPI family.</text>
</comment>
<dbReference type="PROSITE" id="PS51463">
    <property type="entry name" value="P_GLUCOSE_ISOMERASE_3"/>
    <property type="match status" value="1"/>
</dbReference>
<dbReference type="InterPro" id="IPR035482">
    <property type="entry name" value="SIS_PGI_2"/>
</dbReference>
<dbReference type="RefSeq" id="WP_188380318.1">
    <property type="nucleotide sequence ID" value="NZ_BMDI01000001.1"/>
</dbReference>
<dbReference type="CDD" id="cd05015">
    <property type="entry name" value="SIS_PGI_1"/>
    <property type="match status" value="1"/>
</dbReference>
<comment type="pathway">
    <text evidence="8">Carbohydrate biosynthesis; gluconeogenesis.</text>
</comment>
<accession>A0A8J3AXB9</accession>
<dbReference type="PRINTS" id="PR00662">
    <property type="entry name" value="G6PISOMERASE"/>
</dbReference>
<evidence type="ECO:0000313" key="10">
    <source>
        <dbReference type="EMBL" id="GGI17988.1"/>
    </source>
</evidence>
<dbReference type="InterPro" id="IPR023096">
    <property type="entry name" value="G6P_Isomerase_C"/>
</dbReference>
<keyword evidence="5 8" id="KW-0324">Glycolysis</keyword>
<dbReference type="EC" id="5.3.1.9" evidence="8"/>
<comment type="pathway">
    <text evidence="1 8 9">Carbohydrate degradation; glycolysis; D-glyceraldehyde 3-phosphate and glycerone phosphate from D-glucose: step 2/4.</text>
</comment>
<dbReference type="UniPathway" id="UPA00109">
    <property type="reaction ID" value="UER00181"/>
</dbReference>
<organism evidence="10 11">
    <name type="scientific">Oxalicibacterium faecigallinarum</name>
    <dbReference type="NCBI Taxonomy" id="573741"/>
    <lineage>
        <taxon>Bacteria</taxon>
        <taxon>Pseudomonadati</taxon>
        <taxon>Pseudomonadota</taxon>
        <taxon>Betaproteobacteria</taxon>
        <taxon>Burkholderiales</taxon>
        <taxon>Oxalobacteraceae</taxon>
        <taxon>Oxalicibacterium</taxon>
    </lineage>
</organism>
<dbReference type="GO" id="GO:0004347">
    <property type="term" value="F:glucose-6-phosphate isomerase activity"/>
    <property type="evidence" value="ECO:0007669"/>
    <property type="project" value="UniProtKB-UniRule"/>
</dbReference>
<feature type="active site" evidence="8">
    <location>
        <position position="513"/>
    </location>
</feature>
<dbReference type="PANTHER" id="PTHR11469:SF1">
    <property type="entry name" value="GLUCOSE-6-PHOSPHATE ISOMERASE"/>
    <property type="match status" value="1"/>
</dbReference>
<dbReference type="GO" id="GO:0006094">
    <property type="term" value="P:gluconeogenesis"/>
    <property type="evidence" value="ECO:0007669"/>
    <property type="project" value="UniProtKB-UniRule"/>
</dbReference>
<dbReference type="Proteomes" id="UP000642180">
    <property type="component" value="Unassembled WGS sequence"/>
</dbReference>
<dbReference type="FunFam" id="1.10.1390.10:FF:000001">
    <property type="entry name" value="Glucose-6-phosphate isomerase"/>
    <property type="match status" value="1"/>
</dbReference>
<keyword evidence="11" id="KW-1185">Reference proteome</keyword>
<dbReference type="AlphaFoldDB" id="A0A8J3AXB9"/>
<comment type="subcellular location">
    <subcellularLocation>
        <location evidence="8">Cytoplasm</location>
    </subcellularLocation>
</comment>
<evidence type="ECO:0000256" key="2">
    <source>
        <dbReference type="ARBA" id="ARBA00006604"/>
    </source>
</evidence>
<evidence type="ECO:0000256" key="8">
    <source>
        <dbReference type="HAMAP-Rule" id="MF_00473"/>
    </source>
</evidence>
<comment type="function">
    <text evidence="8">Catalyzes the reversible isomerization of glucose-6-phosphate to fructose-6-phosphate.</text>
</comment>
<dbReference type="UniPathway" id="UPA00138"/>
<evidence type="ECO:0000256" key="5">
    <source>
        <dbReference type="ARBA" id="ARBA00023152"/>
    </source>
</evidence>
<evidence type="ECO:0000256" key="9">
    <source>
        <dbReference type="RuleBase" id="RU000612"/>
    </source>
</evidence>
<dbReference type="Gene3D" id="1.10.1390.10">
    <property type="match status" value="1"/>
</dbReference>
<dbReference type="InterPro" id="IPR001672">
    <property type="entry name" value="G6P_Isomerase"/>
</dbReference>
<protein>
    <recommendedName>
        <fullName evidence="8">Glucose-6-phosphate isomerase</fullName>
        <shortName evidence="8">GPI</shortName>
        <ecNumber evidence="8">5.3.1.9</ecNumber>
    </recommendedName>
    <alternativeName>
        <fullName evidence="8">Phosphoglucose isomerase</fullName>
        <shortName evidence="8">PGI</shortName>
    </alternativeName>
    <alternativeName>
        <fullName evidence="8">Phosphohexose isomerase</fullName>
        <shortName evidence="8">PHI</shortName>
    </alternativeName>
</protein>
<dbReference type="GO" id="GO:0005829">
    <property type="term" value="C:cytosol"/>
    <property type="evidence" value="ECO:0007669"/>
    <property type="project" value="TreeGrafter"/>
</dbReference>
<dbReference type="GO" id="GO:0048029">
    <property type="term" value="F:monosaccharide binding"/>
    <property type="evidence" value="ECO:0007669"/>
    <property type="project" value="TreeGrafter"/>
</dbReference>
<gene>
    <name evidence="8 10" type="primary">pgi</name>
    <name evidence="10" type="ORF">GCM10008066_11740</name>
</gene>
<proteinExistence type="inferred from homology"/>
<dbReference type="Gene3D" id="3.40.50.10490">
    <property type="entry name" value="Glucose-6-phosphate isomerase like protein, domain 1"/>
    <property type="match status" value="2"/>
</dbReference>
<dbReference type="InterPro" id="IPR018189">
    <property type="entry name" value="Phosphoglucose_isomerase_CS"/>
</dbReference>